<name>A0A450TBN9_9GAMM</name>
<dbReference type="InterPro" id="IPR029060">
    <property type="entry name" value="PIN-like_dom_sf"/>
</dbReference>
<reference evidence="2" key="1">
    <citation type="submission" date="2019-02" db="EMBL/GenBank/DDBJ databases">
        <authorList>
            <person name="Gruber-Vodicka R. H."/>
            <person name="Seah K. B. B."/>
        </authorList>
    </citation>
    <scope>NUCLEOTIDE SEQUENCE</scope>
    <source>
        <strain evidence="2">BECK_BZ15</strain>
    </source>
</reference>
<feature type="domain" description="PIN" evidence="1">
    <location>
        <begin position="2"/>
        <end position="118"/>
    </location>
</feature>
<gene>
    <name evidence="2" type="ORF">BECKFW1821A_GA0114235_11664</name>
</gene>
<dbReference type="Gene3D" id="3.40.50.1010">
    <property type="entry name" value="5'-nuclease"/>
    <property type="match status" value="1"/>
</dbReference>
<proteinExistence type="predicted"/>
<accession>A0A450TBN9</accession>
<dbReference type="AlphaFoldDB" id="A0A450TBN9"/>
<evidence type="ECO:0000313" key="2">
    <source>
        <dbReference type="EMBL" id="VFJ64232.1"/>
    </source>
</evidence>
<sequence>MIAVDTNVVVRLLTGDDKQQFDKALHLFEKQDVFIPDSVILEMEWVLRYAYGFMPDAICDAYDKLFGLPNVHVANPALISQAIQWHEQGLDFADALHLALCRKYDVFFTFDKDFVRKAIGLGQCAVLNP</sequence>
<dbReference type="Pfam" id="PF01850">
    <property type="entry name" value="PIN"/>
    <property type="match status" value="1"/>
</dbReference>
<organism evidence="2">
    <name type="scientific">Candidatus Kentrum sp. FW</name>
    <dbReference type="NCBI Taxonomy" id="2126338"/>
    <lineage>
        <taxon>Bacteria</taxon>
        <taxon>Pseudomonadati</taxon>
        <taxon>Pseudomonadota</taxon>
        <taxon>Gammaproteobacteria</taxon>
        <taxon>Candidatus Kentrum</taxon>
    </lineage>
</organism>
<dbReference type="PANTHER" id="PTHR39664:SF2">
    <property type="entry name" value="NUCLEIC ACID-BINDING PROTEIN, CONTAINING PIN DOMAIN-RELATED"/>
    <property type="match status" value="1"/>
</dbReference>
<dbReference type="SUPFAM" id="SSF88723">
    <property type="entry name" value="PIN domain-like"/>
    <property type="match status" value="1"/>
</dbReference>
<evidence type="ECO:0000259" key="1">
    <source>
        <dbReference type="Pfam" id="PF01850"/>
    </source>
</evidence>
<dbReference type="EMBL" id="CAADEW010000166">
    <property type="protein sequence ID" value="VFJ64232.1"/>
    <property type="molecule type" value="Genomic_DNA"/>
</dbReference>
<protein>
    <submittedName>
        <fullName evidence="2">Predicted nucleic-acid-binding protein, contains PIN domain</fullName>
    </submittedName>
</protein>
<dbReference type="CDD" id="cd18683">
    <property type="entry name" value="PIN_VapC-like"/>
    <property type="match status" value="1"/>
</dbReference>
<dbReference type="InterPro" id="IPR002716">
    <property type="entry name" value="PIN_dom"/>
</dbReference>
<dbReference type="PANTHER" id="PTHR39664">
    <property type="match status" value="1"/>
</dbReference>